<organism evidence="1 2">
    <name type="scientific">Nyssa sinensis</name>
    <dbReference type="NCBI Taxonomy" id="561372"/>
    <lineage>
        <taxon>Eukaryota</taxon>
        <taxon>Viridiplantae</taxon>
        <taxon>Streptophyta</taxon>
        <taxon>Embryophyta</taxon>
        <taxon>Tracheophyta</taxon>
        <taxon>Spermatophyta</taxon>
        <taxon>Magnoliopsida</taxon>
        <taxon>eudicotyledons</taxon>
        <taxon>Gunneridae</taxon>
        <taxon>Pentapetalae</taxon>
        <taxon>asterids</taxon>
        <taxon>Cornales</taxon>
        <taxon>Nyssaceae</taxon>
        <taxon>Nyssa</taxon>
    </lineage>
</organism>
<sequence>MVMTNNCSKDQSNDDGGVLMNFVGLCSLVNDDDGEGANGVLLGLFELHHGAARHAGERIIRYWGVGTGWVVEDVKDKILDGRIKDMSDDLALDITNTREIFNFPVEYAKKKRFMALDGGEVIASNNYCSLVICHSVMLCLAHGIGVGRNWDKLGGLVATNVVVLEVVFGVDIVKWMSWVCYDNSNNCGGVSGCSYNGRIVGGICIVSSGGGGGSNSRDDLRETVKGAMLVVMVMVVLAGQGRQ</sequence>
<reference evidence="1 2" key="1">
    <citation type="submission" date="2019-09" db="EMBL/GenBank/DDBJ databases">
        <title>A chromosome-level genome assembly of the Chinese tupelo Nyssa sinensis.</title>
        <authorList>
            <person name="Yang X."/>
            <person name="Kang M."/>
            <person name="Yang Y."/>
            <person name="Xiong H."/>
            <person name="Wang M."/>
            <person name="Zhang Z."/>
            <person name="Wang Z."/>
            <person name="Wu H."/>
            <person name="Ma T."/>
            <person name="Liu J."/>
            <person name="Xi Z."/>
        </authorList>
    </citation>
    <scope>NUCLEOTIDE SEQUENCE [LARGE SCALE GENOMIC DNA]</scope>
    <source>
        <strain evidence="1">J267</strain>
        <tissue evidence="1">Leaf</tissue>
    </source>
</reference>
<gene>
    <name evidence="1" type="ORF">F0562_023724</name>
</gene>
<dbReference type="AlphaFoldDB" id="A0A5J5BLK6"/>
<protein>
    <submittedName>
        <fullName evidence="1">Uncharacterized protein</fullName>
    </submittedName>
</protein>
<keyword evidence="2" id="KW-1185">Reference proteome</keyword>
<evidence type="ECO:0000313" key="1">
    <source>
        <dbReference type="EMBL" id="KAA8542572.1"/>
    </source>
</evidence>
<dbReference type="Proteomes" id="UP000325577">
    <property type="component" value="Linkage Group LG12"/>
</dbReference>
<name>A0A5J5BLK6_9ASTE</name>
<evidence type="ECO:0000313" key="2">
    <source>
        <dbReference type="Proteomes" id="UP000325577"/>
    </source>
</evidence>
<proteinExistence type="predicted"/>
<dbReference type="OrthoDB" id="414546at2759"/>
<dbReference type="EMBL" id="CM018035">
    <property type="protein sequence ID" value="KAA8542572.1"/>
    <property type="molecule type" value="Genomic_DNA"/>
</dbReference>
<accession>A0A5J5BLK6</accession>